<dbReference type="CDD" id="cd07067">
    <property type="entry name" value="HP_PGM_like"/>
    <property type="match status" value="1"/>
</dbReference>
<reference evidence="1 2" key="1">
    <citation type="submission" date="2021-05" db="EMBL/GenBank/DDBJ databases">
        <title>Phylogenetic classification of ten novel species belonging to the genus Bifidobacterium comprising B. colchicus sp. nov., B. abeli sp. nov., B. bicoloris sp. nov., B. guerezis sp. nov., B. rosaliae sp. nov., B. santillanensis sp. nov., B. argentati sp. nov., B. amazzoni sp. nov., B. pluviali sp. nov., and B. pinnaculum sp. nov.</title>
        <authorList>
            <person name="Lugli G.A."/>
            <person name="Ruiz Garcia L."/>
            <person name="Margolles A."/>
            <person name="Ventura M."/>
        </authorList>
    </citation>
    <scope>NUCLEOTIDE SEQUENCE [LARGE SCALE GENOMIC DNA]</scope>
    <source>
        <strain evidence="1 2">6T3</strain>
    </source>
</reference>
<dbReference type="Pfam" id="PF00300">
    <property type="entry name" value="His_Phos_1"/>
    <property type="match status" value="1"/>
</dbReference>
<dbReference type="EMBL" id="JAHBBD010000007">
    <property type="protein sequence ID" value="MBW3082662.1"/>
    <property type="molecule type" value="Genomic_DNA"/>
</dbReference>
<evidence type="ECO:0000313" key="2">
    <source>
        <dbReference type="Proteomes" id="UP000812844"/>
    </source>
</evidence>
<comment type="caution">
    <text evidence="1">The sequence shown here is derived from an EMBL/GenBank/DDBJ whole genome shotgun (WGS) entry which is preliminary data.</text>
</comment>
<dbReference type="SMART" id="SM00855">
    <property type="entry name" value="PGAM"/>
    <property type="match status" value="1"/>
</dbReference>
<sequence length="229" mass="24865">MTTNNVGGNGAPGRLVLLRHGQTAWSVSGQHTGRTDIPLTEVGRRQAAEAGVRLRAAFPDGFGDGCVFSSPLRRARDTARLAGYRCAPLDEIAEWDYGCAEGRTRGTVSEMLGRQWDLWRDGTEALPEAMRGEHGETLPDGTRVTVVNGPGETRDDVAARTRTAIARVLPLIESGHDVLLVAHAHVLRILTTQWLGVDAGLARLLRLDTAHYCVLGQYKGDNVIVHWNA</sequence>
<organism evidence="1 2">
    <name type="scientific">Bifidobacterium phasiani</name>
    <dbReference type="NCBI Taxonomy" id="2834431"/>
    <lineage>
        <taxon>Bacteria</taxon>
        <taxon>Bacillati</taxon>
        <taxon>Actinomycetota</taxon>
        <taxon>Actinomycetes</taxon>
        <taxon>Bifidobacteriales</taxon>
        <taxon>Bifidobacteriaceae</taxon>
        <taxon>Bifidobacterium</taxon>
    </lineage>
</organism>
<name>A0ABS6W891_9BIFI</name>
<dbReference type="PANTHER" id="PTHR48100:SF15">
    <property type="entry name" value="SEDOHEPTULOSE 1,7-BISPHOSPHATASE"/>
    <property type="match status" value="1"/>
</dbReference>
<dbReference type="InterPro" id="IPR013078">
    <property type="entry name" value="His_Pase_superF_clade-1"/>
</dbReference>
<dbReference type="InterPro" id="IPR050275">
    <property type="entry name" value="PGM_Phosphatase"/>
</dbReference>
<gene>
    <name evidence="1" type="ORF">KIH73_04585</name>
</gene>
<protein>
    <submittedName>
        <fullName evidence="1">Histidine phosphatase family protein</fullName>
    </submittedName>
</protein>
<dbReference type="PANTHER" id="PTHR48100">
    <property type="entry name" value="BROAD-SPECIFICITY PHOSPHATASE YOR283W-RELATED"/>
    <property type="match status" value="1"/>
</dbReference>
<dbReference type="Proteomes" id="UP000812844">
    <property type="component" value="Unassembled WGS sequence"/>
</dbReference>
<proteinExistence type="predicted"/>
<evidence type="ECO:0000313" key="1">
    <source>
        <dbReference type="EMBL" id="MBW3082662.1"/>
    </source>
</evidence>
<dbReference type="RefSeq" id="WP_219081043.1">
    <property type="nucleotide sequence ID" value="NZ_JAHBBD010000007.1"/>
</dbReference>
<accession>A0ABS6W891</accession>
<keyword evidence="2" id="KW-1185">Reference proteome</keyword>